<feature type="chain" id="PRO_5039600782" evidence="1">
    <location>
        <begin position="22"/>
        <end position="279"/>
    </location>
</feature>
<dbReference type="PANTHER" id="PTHR30535:SF34">
    <property type="entry name" value="MOLYBDATE-BINDING PROTEIN MOLA"/>
    <property type="match status" value="1"/>
</dbReference>
<organism evidence="3 4">
    <name type="scientific">Candidatus Aphodenecus pullistercoris</name>
    <dbReference type="NCBI Taxonomy" id="2840669"/>
    <lineage>
        <taxon>Bacteria</taxon>
        <taxon>Pseudomonadati</taxon>
        <taxon>Spirochaetota</taxon>
        <taxon>Spirochaetia</taxon>
        <taxon>Spirochaetales</taxon>
        <taxon>Candidatus Aphodenecus</taxon>
    </lineage>
</organism>
<reference evidence="3" key="2">
    <citation type="journal article" date="2021" name="PeerJ">
        <title>Extensive microbial diversity within the chicken gut microbiome revealed by metagenomics and culture.</title>
        <authorList>
            <person name="Gilroy R."/>
            <person name="Ravi A."/>
            <person name="Getino M."/>
            <person name="Pursley I."/>
            <person name="Horton D.L."/>
            <person name="Alikhan N.F."/>
            <person name="Baker D."/>
            <person name="Gharbi K."/>
            <person name="Hall N."/>
            <person name="Watson M."/>
            <person name="Adriaenssens E.M."/>
            <person name="Foster-Nyarko E."/>
            <person name="Jarju S."/>
            <person name="Secka A."/>
            <person name="Antonio M."/>
            <person name="Oren A."/>
            <person name="Chaudhuri R.R."/>
            <person name="La Ragione R."/>
            <person name="Hildebrand F."/>
            <person name="Pallen M.J."/>
        </authorList>
    </citation>
    <scope>NUCLEOTIDE SEQUENCE</scope>
    <source>
        <strain evidence="3">11167</strain>
    </source>
</reference>
<gene>
    <name evidence="3" type="ORF">IAC42_08490</name>
</gene>
<feature type="domain" description="Fe/B12 periplasmic-binding" evidence="2">
    <location>
        <begin position="23"/>
        <end position="279"/>
    </location>
</feature>
<evidence type="ECO:0000313" key="3">
    <source>
        <dbReference type="EMBL" id="MBO8443772.1"/>
    </source>
</evidence>
<feature type="signal peptide" evidence="1">
    <location>
        <begin position="1"/>
        <end position="21"/>
    </location>
</feature>
<dbReference type="PROSITE" id="PS51257">
    <property type="entry name" value="PROKAR_LIPOPROTEIN"/>
    <property type="match status" value="1"/>
</dbReference>
<dbReference type="Gene3D" id="3.40.50.1980">
    <property type="entry name" value="Nitrogenase molybdenum iron protein domain"/>
    <property type="match status" value="2"/>
</dbReference>
<evidence type="ECO:0000259" key="2">
    <source>
        <dbReference type="PROSITE" id="PS50983"/>
    </source>
</evidence>
<dbReference type="EMBL" id="JADIMU010000057">
    <property type="protein sequence ID" value="MBO8443772.1"/>
    <property type="molecule type" value="Genomic_DNA"/>
</dbReference>
<sequence length="279" mass="30033">MFRRLFLSACMLAACILSLHAMDAACLNSSIAELWALAGGQVAVTVQEAVDRGVADDGAILVDTASGRNINSEVLIASGCDLVLGSVDTASHVALKGLMDSLGIRMVLIRQDSFSDFLSIFRQLTSLTGREDLWLAHGPAQGEEIASIVDSCTSQDRRPRVLFVRAGSAFSSVRAKGSGDHFAAGIIEDLGGINVADEYGMLTESLSLEAMLRADIDKILIVAQGDEEASRAYMEDLLCQPGWRDLGAEVVFLPKDLFHFKPNGRWSEAYRVMAEALYG</sequence>
<dbReference type="PROSITE" id="PS50983">
    <property type="entry name" value="FE_B12_PBP"/>
    <property type="match status" value="1"/>
</dbReference>
<evidence type="ECO:0000313" key="4">
    <source>
        <dbReference type="Proteomes" id="UP000823633"/>
    </source>
</evidence>
<evidence type="ECO:0000256" key="1">
    <source>
        <dbReference type="SAM" id="SignalP"/>
    </source>
</evidence>
<name>A0A9D9E9F9_9SPIR</name>
<dbReference type="Proteomes" id="UP000823633">
    <property type="component" value="Unassembled WGS sequence"/>
</dbReference>
<dbReference type="SUPFAM" id="SSF53807">
    <property type="entry name" value="Helical backbone' metal receptor"/>
    <property type="match status" value="1"/>
</dbReference>
<dbReference type="InterPro" id="IPR050902">
    <property type="entry name" value="ABC_Transporter_SBP"/>
</dbReference>
<comment type="caution">
    <text evidence="3">The sequence shown here is derived from an EMBL/GenBank/DDBJ whole genome shotgun (WGS) entry which is preliminary data.</text>
</comment>
<keyword evidence="1" id="KW-0732">Signal</keyword>
<accession>A0A9D9E9F9</accession>
<protein>
    <submittedName>
        <fullName evidence="3">ABC transporter substrate-binding protein</fullName>
    </submittedName>
</protein>
<dbReference type="InterPro" id="IPR002491">
    <property type="entry name" value="ABC_transptr_periplasmic_BD"/>
</dbReference>
<dbReference type="AlphaFoldDB" id="A0A9D9E9F9"/>
<reference evidence="3" key="1">
    <citation type="submission" date="2020-10" db="EMBL/GenBank/DDBJ databases">
        <authorList>
            <person name="Gilroy R."/>
        </authorList>
    </citation>
    <scope>NUCLEOTIDE SEQUENCE</scope>
    <source>
        <strain evidence="3">11167</strain>
    </source>
</reference>
<proteinExistence type="predicted"/>
<dbReference type="PANTHER" id="PTHR30535">
    <property type="entry name" value="VITAMIN B12-BINDING PROTEIN"/>
    <property type="match status" value="1"/>
</dbReference>
<dbReference type="Pfam" id="PF01497">
    <property type="entry name" value="Peripla_BP_2"/>
    <property type="match status" value="1"/>
</dbReference>